<feature type="compositionally biased region" description="Pro residues" evidence="1">
    <location>
        <begin position="1"/>
        <end position="28"/>
    </location>
</feature>
<dbReference type="RefSeq" id="WP_405446509.1">
    <property type="nucleotide sequence ID" value="NZ_CP108164.1"/>
</dbReference>
<feature type="region of interest" description="Disordered" evidence="1">
    <location>
        <begin position="1"/>
        <end position="35"/>
    </location>
</feature>
<sequence length="262" mass="27752">MPAPPHPGPAPTPPPGSRRPSDAPPARPAPLSHRPRPLVPYLRRALGLLAGLCLLGVLHQARPPAYGDRLTGSAHADRTWVPRVRGAVVAGYDTRGGAPRWRYARAGHRPVVVLPARAEAITLWDDGLLTTTDGRTVRWHRALPDAAEWLPAHGGAGVLRPLGHGILAVVTPRRVAAYRTADGDLRWTLPARDGCAFRPGGALRRGPALLLAQPCPDTAWTGQLVALDDLGRITPGRTPLGSAPPAPRPGHRDAGNSLAPPR</sequence>
<evidence type="ECO:0000313" key="2">
    <source>
        <dbReference type="EMBL" id="WTQ80531.1"/>
    </source>
</evidence>
<organism evidence="2 3">
    <name type="scientific">Streptomyces achromogenes</name>
    <dbReference type="NCBI Taxonomy" id="67255"/>
    <lineage>
        <taxon>Bacteria</taxon>
        <taxon>Bacillati</taxon>
        <taxon>Actinomycetota</taxon>
        <taxon>Actinomycetes</taxon>
        <taxon>Kitasatosporales</taxon>
        <taxon>Streptomycetaceae</taxon>
        <taxon>Streptomyces</taxon>
    </lineage>
</organism>
<dbReference type="Proteomes" id="UP001622557">
    <property type="component" value="Chromosome"/>
</dbReference>
<proteinExistence type="predicted"/>
<accession>A0ABZ1KPS5</accession>
<name>A0ABZ1KPS5_STRAH</name>
<gene>
    <name evidence="2" type="ORF">OG350_09505</name>
</gene>
<reference evidence="2 3" key="1">
    <citation type="submission" date="2022-10" db="EMBL/GenBank/DDBJ databases">
        <title>The complete genomes of actinobacterial strains from the NBC collection.</title>
        <authorList>
            <person name="Joergensen T.S."/>
            <person name="Alvarez Arevalo M."/>
            <person name="Sterndorff E.B."/>
            <person name="Faurdal D."/>
            <person name="Vuksanovic O."/>
            <person name="Mourched A.-S."/>
            <person name="Charusanti P."/>
            <person name="Shaw S."/>
            <person name="Blin K."/>
            <person name="Weber T."/>
        </authorList>
    </citation>
    <scope>NUCLEOTIDE SEQUENCE [LARGE SCALE GENOMIC DNA]</scope>
    <source>
        <strain evidence="2 3">NBC_00156</strain>
    </source>
</reference>
<feature type="region of interest" description="Disordered" evidence="1">
    <location>
        <begin position="235"/>
        <end position="262"/>
    </location>
</feature>
<evidence type="ECO:0000313" key="3">
    <source>
        <dbReference type="Proteomes" id="UP001622557"/>
    </source>
</evidence>
<dbReference type="GeneID" id="97280658"/>
<protein>
    <submittedName>
        <fullName evidence="2">Uncharacterized protein</fullName>
    </submittedName>
</protein>
<evidence type="ECO:0000256" key="1">
    <source>
        <dbReference type="SAM" id="MobiDB-lite"/>
    </source>
</evidence>
<dbReference type="EMBL" id="CP108164">
    <property type="protein sequence ID" value="WTQ80531.1"/>
    <property type="molecule type" value="Genomic_DNA"/>
</dbReference>
<keyword evidence="3" id="KW-1185">Reference proteome</keyword>